<name>A0A420IZ51_9PEZI</name>
<dbReference type="Proteomes" id="UP000283383">
    <property type="component" value="Unassembled WGS sequence"/>
</dbReference>
<sequence length="66" mass="7965">MSSLPSEHVHFKKYLDMTNWENELNPFAPEAPTQRIAWYIENNFIAGLLWDSYRKDSENWNVEMMK</sequence>
<dbReference type="AlphaFoldDB" id="A0A420IZ51"/>
<dbReference type="EMBL" id="MCBQ01005196">
    <property type="protein sequence ID" value="RKF79798.1"/>
    <property type="molecule type" value="Genomic_DNA"/>
</dbReference>
<accession>A0A420IZ51</accession>
<comment type="caution">
    <text evidence="1">The sequence shown here is derived from an EMBL/GenBank/DDBJ whole genome shotgun (WGS) entry which is preliminary data.</text>
</comment>
<keyword evidence="2" id="KW-1185">Reference proteome</keyword>
<evidence type="ECO:0000313" key="1">
    <source>
        <dbReference type="EMBL" id="RKF79798.1"/>
    </source>
</evidence>
<protein>
    <submittedName>
        <fullName evidence="1">Uncharacterized protein</fullName>
    </submittedName>
</protein>
<feature type="non-terminal residue" evidence="1">
    <location>
        <position position="66"/>
    </location>
</feature>
<reference evidence="1 2" key="1">
    <citation type="journal article" date="2018" name="BMC Genomics">
        <title>Comparative genome analyses reveal sequence features reflecting distinct modes of host-adaptation between dicot and monocot powdery mildew.</title>
        <authorList>
            <person name="Wu Y."/>
            <person name="Ma X."/>
            <person name="Pan Z."/>
            <person name="Kale S.D."/>
            <person name="Song Y."/>
            <person name="King H."/>
            <person name="Zhang Q."/>
            <person name="Presley C."/>
            <person name="Deng X."/>
            <person name="Wei C.I."/>
            <person name="Xiao S."/>
        </authorList>
    </citation>
    <scope>NUCLEOTIDE SEQUENCE [LARGE SCALE GENOMIC DNA]</scope>
    <source>
        <strain evidence="1">UMSG3</strain>
    </source>
</reference>
<gene>
    <name evidence="1" type="ORF">GcM3_051031</name>
</gene>
<evidence type="ECO:0000313" key="2">
    <source>
        <dbReference type="Proteomes" id="UP000283383"/>
    </source>
</evidence>
<proteinExistence type="predicted"/>
<organism evidence="1 2">
    <name type="scientific">Golovinomyces cichoracearum</name>
    <dbReference type="NCBI Taxonomy" id="62708"/>
    <lineage>
        <taxon>Eukaryota</taxon>
        <taxon>Fungi</taxon>
        <taxon>Dikarya</taxon>
        <taxon>Ascomycota</taxon>
        <taxon>Pezizomycotina</taxon>
        <taxon>Leotiomycetes</taxon>
        <taxon>Erysiphales</taxon>
        <taxon>Erysiphaceae</taxon>
        <taxon>Golovinomyces</taxon>
    </lineage>
</organism>